<organism evidence="1 2">
    <name type="scientific">Roseospira visakhapatnamensis</name>
    <dbReference type="NCBI Taxonomy" id="390880"/>
    <lineage>
        <taxon>Bacteria</taxon>
        <taxon>Pseudomonadati</taxon>
        <taxon>Pseudomonadota</taxon>
        <taxon>Alphaproteobacteria</taxon>
        <taxon>Rhodospirillales</taxon>
        <taxon>Rhodospirillaceae</taxon>
        <taxon>Roseospira</taxon>
    </lineage>
</organism>
<dbReference type="InterPro" id="IPR019027">
    <property type="entry name" value="Pilus_biogenesis_CpaD-related"/>
</dbReference>
<dbReference type="AlphaFoldDB" id="A0A7W6RFY0"/>
<dbReference type="Pfam" id="PF09476">
    <property type="entry name" value="Pilus_CpaD"/>
    <property type="match status" value="1"/>
</dbReference>
<sequence length="208" mass="22688">MALVGACHNPGDIRSDNPYQVSVEKKTFRTEVPMPRVVHQDGRRRVALPRGFLADYQRRGRSPMRIMPPPSRTAEDIEAVRALERWLGDQGIPTEVLDPATAYDYVPPMAGHVGLAFRAYAAVVPVCGDWSGEAGFNPTGLPHTNFGCAVNRNIGLMLSDPGDLERARTAAGYDAGRITVILDKYRQGEVTGTKQPELEEGTASEVAE</sequence>
<evidence type="ECO:0000313" key="1">
    <source>
        <dbReference type="EMBL" id="MBB4267567.1"/>
    </source>
</evidence>
<dbReference type="EMBL" id="JACIGK010000029">
    <property type="protein sequence ID" value="MBB4267567.1"/>
    <property type="molecule type" value="Genomic_DNA"/>
</dbReference>
<gene>
    <name evidence="1" type="ORF">GGD89_003213</name>
</gene>
<reference evidence="1 2" key="1">
    <citation type="submission" date="2020-08" db="EMBL/GenBank/DDBJ databases">
        <title>Genome sequencing of Purple Non-Sulfur Bacteria from various extreme environments.</title>
        <authorList>
            <person name="Mayer M."/>
        </authorList>
    </citation>
    <scope>NUCLEOTIDE SEQUENCE [LARGE SCALE GENOMIC DNA]</scope>
    <source>
        <strain evidence="1 2">JA131</strain>
    </source>
</reference>
<comment type="caution">
    <text evidence="1">The sequence shown here is derived from an EMBL/GenBank/DDBJ whole genome shotgun (WGS) entry which is preliminary data.</text>
</comment>
<keyword evidence="2" id="KW-1185">Reference proteome</keyword>
<evidence type="ECO:0000313" key="2">
    <source>
        <dbReference type="Proteomes" id="UP000554286"/>
    </source>
</evidence>
<proteinExistence type="predicted"/>
<name>A0A7W6RFY0_9PROT</name>
<dbReference type="Proteomes" id="UP000554286">
    <property type="component" value="Unassembled WGS sequence"/>
</dbReference>
<accession>A0A7W6RFY0</accession>
<dbReference type="RefSeq" id="WP_184047158.1">
    <property type="nucleotide sequence ID" value="NZ_JACIGK010000029.1"/>
</dbReference>
<protein>
    <submittedName>
        <fullName evidence="1">Pilus assembly protein CpaD</fullName>
    </submittedName>
</protein>